<organism evidence="2 3">
    <name type="scientific">Escherichia coli</name>
    <dbReference type="NCBI Taxonomy" id="562"/>
    <lineage>
        <taxon>Bacteria</taxon>
        <taxon>Pseudomonadati</taxon>
        <taxon>Pseudomonadota</taxon>
        <taxon>Gammaproteobacteria</taxon>
        <taxon>Enterobacterales</taxon>
        <taxon>Enterobacteriaceae</taxon>
        <taxon>Escherichia</taxon>
    </lineage>
</organism>
<dbReference type="Gene3D" id="2.60.40.1090">
    <property type="entry name" value="Fimbrial-type adhesion domain"/>
    <property type="match status" value="1"/>
</dbReference>
<keyword evidence="1" id="KW-0472">Membrane</keyword>
<dbReference type="GO" id="GO:0007155">
    <property type="term" value="P:cell adhesion"/>
    <property type="evidence" value="ECO:0007669"/>
    <property type="project" value="InterPro"/>
</dbReference>
<dbReference type="GO" id="GO:0009289">
    <property type="term" value="C:pilus"/>
    <property type="evidence" value="ECO:0007669"/>
    <property type="project" value="InterPro"/>
</dbReference>
<evidence type="ECO:0000256" key="1">
    <source>
        <dbReference type="SAM" id="Phobius"/>
    </source>
</evidence>
<evidence type="ECO:0000313" key="2">
    <source>
        <dbReference type="EMBL" id="STI87048.1"/>
    </source>
</evidence>
<feature type="transmembrane region" description="Helical" evidence="1">
    <location>
        <begin position="75"/>
        <end position="92"/>
    </location>
</feature>
<evidence type="ECO:0000313" key="3">
    <source>
        <dbReference type="Proteomes" id="UP000254079"/>
    </source>
</evidence>
<dbReference type="AlphaFoldDB" id="A0A376UDD3"/>
<dbReference type="EMBL" id="UGCP01000002">
    <property type="protein sequence ID" value="STI87048.1"/>
    <property type="molecule type" value="Genomic_DNA"/>
</dbReference>
<keyword evidence="1" id="KW-1133">Transmembrane helix</keyword>
<reference evidence="2 3" key="1">
    <citation type="submission" date="2018-06" db="EMBL/GenBank/DDBJ databases">
        <authorList>
            <consortium name="Pathogen Informatics"/>
            <person name="Doyle S."/>
        </authorList>
    </citation>
    <scope>NUCLEOTIDE SEQUENCE [LARGE SCALE GENOMIC DNA]</scope>
    <source>
        <strain evidence="2 3">NCTC8622</strain>
    </source>
</reference>
<name>A0A376UDD3_ECOLX</name>
<dbReference type="InterPro" id="IPR008966">
    <property type="entry name" value="Adhesion_dom_sf"/>
</dbReference>
<protein>
    <submittedName>
        <fullName evidence="2">Fimbrial-like adhesin protein</fullName>
    </submittedName>
</protein>
<sequence length="105" mass="11660">MVWQRGLPCKFLMRKVSKKSPLNQVQPLTPLKAGDNTLKYQLRYKSTKAGATGGNATAVLYLIWFTSEGVMLKRIIWILFLLGLTGGCELFAHDGTVNISGSFRP</sequence>
<proteinExistence type="predicted"/>
<dbReference type="SUPFAM" id="SSF49401">
    <property type="entry name" value="Bacterial adhesins"/>
    <property type="match status" value="1"/>
</dbReference>
<dbReference type="Proteomes" id="UP000254079">
    <property type="component" value="Unassembled WGS sequence"/>
</dbReference>
<accession>A0A376UDD3</accession>
<dbReference type="InterPro" id="IPR036937">
    <property type="entry name" value="Adhesion_dom_fimbrial_sf"/>
</dbReference>
<gene>
    <name evidence="2" type="primary">ycbU_1</name>
    <name evidence="2" type="ORF">NCTC8622_06198</name>
</gene>
<keyword evidence="1" id="KW-0812">Transmembrane</keyword>